<keyword evidence="4" id="KW-0808">Transferase</keyword>
<dbReference type="GO" id="GO:0016020">
    <property type="term" value="C:membrane"/>
    <property type="evidence" value="ECO:0007669"/>
    <property type="project" value="InterPro"/>
</dbReference>
<dbReference type="SUPFAM" id="SSF55874">
    <property type="entry name" value="ATPase domain of HSP90 chaperone/DNA topoisomerase II/histidine kinase"/>
    <property type="match status" value="1"/>
</dbReference>
<evidence type="ECO:0000256" key="4">
    <source>
        <dbReference type="ARBA" id="ARBA00022679"/>
    </source>
</evidence>
<feature type="transmembrane region" description="Helical" evidence="10">
    <location>
        <begin position="67"/>
        <end position="86"/>
    </location>
</feature>
<keyword evidence="7" id="KW-0067">ATP-binding</keyword>
<evidence type="ECO:0000256" key="10">
    <source>
        <dbReference type="SAM" id="Phobius"/>
    </source>
</evidence>
<dbReference type="InterPro" id="IPR050482">
    <property type="entry name" value="Sensor_HK_TwoCompSys"/>
</dbReference>
<dbReference type="AlphaFoldDB" id="A0A937US04"/>
<evidence type="ECO:0000313" key="12">
    <source>
        <dbReference type="EMBL" id="MBL7633374.1"/>
    </source>
</evidence>
<keyword evidence="6" id="KW-0418">Kinase</keyword>
<dbReference type="PANTHER" id="PTHR24421:SF10">
    <property type="entry name" value="NITRATE_NITRITE SENSOR PROTEIN NARQ"/>
    <property type="match status" value="1"/>
</dbReference>
<feature type="domain" description="Histidine kinase/HSP90-like ATPase" evidence="11">
    <location>
        <begin position="624"/>
        <end position="716"/>
    </location>
</feature>
<dbReference type="InterPro" id="IPR036890">
    <property type="entry name" value="HATPase_C_sf"/>
</dbReference>
<dbReference type="InterPro" id="IPR003594">
    <property type="entry name" value="HATPase_dom"/>
</dbReference>
<dbReference type="RefSeq" id="WP_203000633.1">
    <property type="nucleotide sequence ID" value="NZ_JADWYU010000115.1"/>
</dbReference>
<dbReference type="EMBL" id="JAEACQ010000381">
    <property type="protein sequence ID" value="MBL7633374.1"/>
    <property type="molecule type" value="Genomic_DNA"/>
</dbReference>
<feature type="transmembrane region" description="Helical" evidence="10">
    <location>
        <begin position="310"/>
        <end position="328"/>
    </location>
</feature>
<dbReference type="Pfam" id="PF07730">
    <property type="entry name" value="HisKA_3"/>
    <property type="match status" value="1"/>
</dbReference>
<dbReference type="Gene3D" id="3.30.565.10">
    <property type="entry name" value="Histidine kinase-like ATPase, C-terminal domain"/>
    <property type="match status" value="1"/>
</dbReference>
<gene>
    <name evidence="12" type="ORF">I7412_40725</name>
</gene>
<feature type="transmembrane region" description="Helical" evidence="10">
    <location>
        <begin position="212"/>
        <end position="238"/>
    </location>
</feature>
<keyword evidence="3" id="KW-0597">Phosphoprotein</keyword>
<feature type="transmembrane region" description="Helical" evidence="10">
    <location>
        <begin position="93"/>
        <end position="110"/>
    </location>
</feature>
<evidence type="ECO:0000256" key="7">
    <source>
        <dbReference type="ARBA" id="ARBA00022840"/>
    </source>
</evidence>
<dbReference type="InterPro" id="IPR029016">
    <property type="entry name" value="GAF-like_dom_sf"/>
</dbReference>
<organism evidence="12 13">
    <name type="scientific">Frankia nepalensis</name>
    <dbReference type="NCBI Taxonomy" id="1836974"/>
    <lineage>
        <taxon>Bacteria</taxon>
        <taxon>Bacillati</taxon>
        <taxon>Actinomycetota</taxon>
        <taxon>Actinomycetes</taxon>
        <taxon>Frankiales</taxon>
        <taxon>Frankiaceae</taxon>
        <taxon>Frankia</taxon>
    </lineage>
</organism>
<evidence type="ECO:0000256" key="6">
    <source>
        <dbReference type="ARBA" id="ARBA00022777"/>
    </source>
</evidence>
<dbReference type="GO" id="GO:0000155">
    <property type="term" value="F:phosphorelay sensor kinase activity"/>
    <property type="evidence" value="ECO:0007669"/>
    <property type="project" value="InterPro"/>
</dbReference>
<dbReference type="InterPro" id="IPR011712">
    <property type="entry name" value="Sig_transdc_His_kin_sub3_dim/P"/>
</dbReference>
<name>A0A937US04_9ACTN</name>
<keyword evidence="10" id="KW-0812">Transmembrane</keyword>
<feature type="transmembrane region" description="Helical" evidence="10">
    <location>
        <begin position="142"/>
        <end position="162"/>
    </location>
</feature>
<evidence type="ECO:0000256" key="9">
    <source>
        <dbReference type="SAM" id="MobiDB-lite"/>
    </source>
</evidence>
<dbReference type="SUPFAM" id="SSF55781">
    <property type="entry name" value="GAF domain-like"/>
    <property type="match status" value="1"/>
</dbReference>
<evidence type="ECO:0000256" key="1">
    <source>
        <dbReference type="ARBA" id="ARBA00000085"/>
    </source>
</evidence>
<dbReference type="Pfam" id="PF02518">
    <property type="entry name" value="HATPase_c"/>
    <property type="match status" value="1"/>
</dbReference>
<dbReference type="CDD" id="cd16917">
    <property type="entry name" value="HATPase_UhpB-NarQ-NarX-like"/>
    <property type="match status" value="1"/>
</dbReference>
<evidence type="ECO:0000259" key="11">
    <source>
        <dbReference type="SMART" id="SM00387"/>
    </source>
</evidence>
<feature type="transmembrane region" description="Helical" evidence="10">
    <location>
        <begin position="168"/>
        <end position="191"/>
    </location>
</feature>
<evidence type="ECO:0000313" key="13">
    <source>
        <dbReference type="Proteomes" id="UP000604475"/>
    </source>
</evidence>
<feature type="transmembrane region" description="Helical" evidence="10">
    <location>
        <begin position="116"/>
        <end position="135"/>
    </location>
</feature>
<comment type="caution">
    <text evidence="12">The sequence shown here is derived from an EMBL/GenBank/DDBJ whole genome shotgun (WGS) entry which is preliminary data.</text>
</comment>
<sequence length="719" mass="73434">MTGPTPSTTPAVGVPVARGLSGVATRALAWLPTLLLLAAFAVALAGPRLVGTADAPPLAGDQPLDDAVRTVGLASIASWAVLAVVARSARPRRLAWVAAVVAAVQAGALLEPRLAAFAVAVWALALAVPSDGALVGVGRLGFAGLLAAGATAVAVVVAPGSAAYAPALAALAALGALYVAACHLVLVNLHSPRTDGSARGQAGAGTGSRTRWALLWTGAGTVVAVAAAAVVGAGSLLLDLPADPAPAVLAAWVLVPFAMAAGAHPRLARYGPRAFVEGVTVAGLAVGVAVVYLALVLGLGRRPGAGEREILTLSLLAAFVCAVLALPARSWLAGVADRAVRGAALPPDRLLATFGTRMTRSVPMDELFLQLTELLRATLGPAGAEIWTGGDGTLARMVSLPERPAARLTLGDREWAVVTSARTGGNTWIAMWLPGLRAGDELVRVAPITHLGRLLGLLVVRRPPSAGPFTPAEDRVLVELARQVGLALHNLSLDSALQESLEQLRERNAELVASRARIVTTADAARRRLERDLHDGAQQHLVGLSVKVGLAAQVAETNPAALGPLLTGLHADVRSAAGALRELAHGIYPPLLRDHGLAPALRAAATRGPLDCFVEAGPDRYPPDLEAAVYFCCLEALQNAGKHAGADAEVMITVIAEDGAIRFEVADDGAGFDPAATAGHGFENMRDRVGAFGGNVQVESSPGAGTRVRGSVPLPAREQ</sequence>
<dbReference type="GO" id="GO:0005524">
    <property type="term" value="F:ATP binding"/>
    <property type="evidence" value="ECO:0007669"/>
    <property type="project" value="UniProtKB-KW"/>
</dbReference>
<protein>
    <recommendedName>
        <fullName evidence="2">histidine kinase</fullName>
        <ecNumber evidence="2">2.7.13.3</ecNumber>
    </recommendedName>
</protein>
<dbReference type="Proteomes" id="UP000604475">
    <property type="component" value="Unassembled WGS sequence"/>
</dbReference>
<dbReference type="SMART" id="SM00387">
    <property type="entry name" value="HATPase_c"/>
    <property type="match status" value="1"/>
</dbReference>
<accession>A0A937US04</accession>
<dbReference type="GO" id="GO:0046983">
    <property type="term" value="F:protein dimerization activity"/>
    <property type="evidence" value="ECO:0007669"/>
    <property type="project" value="InterPro"/>
</dbReference>
<keyword evidence="8" id="KW-0902">Two-component regulatory system</keyword>
<proteinExistence type="predicted"/>
<keyword evidence="10" id="KW-1133">Transmembrane helix</keyword>
<evidence type="ECO:0000256" key="2">
    <source>
        <dbReference type="ARBA" id="ARBA00012438"/>
    </source>
</evidence>
<dbReference type="Gene3D" id="1.20.5.1930">
    <property type="match status" value="1"/>
</dbReference>
<feature type="transmembrane region" description="Helical" evidence="10">
    <location>
        <begin position="275"/>
        <end position="298"/>
    </location>
</feature>
<dbReference type="Gene3D" id="3.30.450.40">
    <property type="match status" value="1"/>
</dbReference>
<keyword evidence="5" id="KW-0547">Nucleotide-binding</keyword>
<dbReference type="PANTHER" id="PTHR24421">
    <property type="entry name" value="NITRATE/NITRITE SENSOR PROTEIN NARX-RELATED"/>
    <property type="match status" value="1"/>
</dbReference>
<feature type="transmembrane region" description="Helical" evidence="10">
    <location>
        <begin position="244"/>
        <end position="263"/>
    </location>
</feature>
<reference evidence="12" key="1">
    <citation type="submission" date="2020-12" db="EMBL/GenBank/DDBJ databases">
        <title>Genomic characterization of non-nitrogen-fixing Frankia strains.</title>
        <authorList>
            <person name="Carlos-Shanley C."/>
            <person name="Guerra T."/>
            <person name="Hahn D."/>
        </authorList>
    </citation>
    <scope>NUCLEOTIDE SEQUENCE</scope>
    <source>
        <strain evidence="12">CN6</strain>
    </source>
</reference>
<feature type="region of interest" description="Disordered" evidence="9">
    <location>
        <begin position="697"/>
        <end position="719"/>
    </location>
</feature>
<evidence type="ECO:0000256" key="8">
    <source>
        <dbReference type="ARBA" id="ARBA00023012"/>
    </source>
</evidence>
<comment type="catalytic activity">
    <reaction evidence="1">
        <text>ATP + protein L-histidine = ADP + protein N-phospho-L-histidine.</text>
        <dbReference type="EC" id="2.7.13.3"/>
    </reaction>
</comment>
<feature type="transmembrane region" description="Helical" evidence="10">
    <location>
        <begin position="27"/>
        <end position="47"/>
    </location>
</feature>
<keyword evidence="10" id="KW-0472">Membrane</keyword>
<evidence type="ECO:0000256" key="3">
    <source>
        <dbReference type="ARBA" id="ARBA00022553"/>
    </source>
</evidence>
<keyword evidence="13" id="KW-1185">Reference proteome</keyword>
<evidence type="ECO:0000256" key="5">
    <source>
        <dbReference type="ARBA" id="ARBA00022741"/>
    </source>
</evidence>
<dbReference type="EC" id="2.7.13.3" evidence="2"/>